<keyword evidence="1" id="KW-0472">Membrane</keyword>
<dbReference type="PANTHER" id="PTHR36383">
    <property type="entry name" value="OS09G0529350 PROTEIN"/>
    <property type="match status" value="1"/>
</dbReference>
<evidence type="ECO:0000256" key="1">
    <source>
        <dbReference type="SAM" id="Phobius"/>
    </source>
</evidence>
<proteinExistence type="predicted"/>
<gene>
    <name evidence="2" type="ORF">DCF25_10055</name>
</gene>
<evidence type="ECO:0000313" key="3">
    <source>
        <dbReference type="Proteomes" id="UP000249354"/>
    </source>
</evidence>
<feature type="transmembrane region" description="Helical" evidence="1">
    <location>
        <begin position="64"/>
        <end position="87"/>
    </location>
</feature>
<dbReference type="AlphaFoldDB" id="A0A2W4W7W4"/>
<evidence type="ECO:0000313" key="2">
    <source>
        <dbReference type="EMBL" id="PZO18255.1"/>
    </source>
</evidence>
<organism evidence="2 3">
    <name type="scientific">Leptolyngbya foveolarum</name>
    <dbReference type="NCBI Taxonomy" id="47253"/>
    <lineage>
        <taxon>Bacteria</taxon>
        <taxon>Bacillati</taxon>
        <taxon>Cyanobacteriota</taxon>
        <taxon>Cyanophyceae</taxon>
        <taxon>Leptolyngbyales</taxon>
        <taxon>Leptolyngbyaceae</taxon>
        <taxon>Leptolyngbya group</taxon>
        <taxon>Leptolyngbya</taxon>
    </lineage>
</organism>
<accession>A0A2W4W7W4</accession>
<keyword evidence="1" id="KW-0812">Transmembrane</keyword>
<dbReference type="PANTHER" id="PTHR36383:SF1">
    <property type="entry name" value="PROTEIN, PUTATIVE-RELATED"/>
    <property type="match status" value="1"/>
</dbReference>
<feature type="transmembrane region" description="Helical" evidence="1">
    <location>
        <begin position="125"/>
        <end position="144"/>
    </location>
</feature>
<feature type="transmembrane region" description="Helical" evidence="1">
    <location>
        <begin position="94"/>
        <end position="113"/>
    </location>
</feature>
<reference evidence="3" key="1">
    <citation type="submission" date="2018-04" db="EMBL/GenBank/DDBJ databases">
        <authorList>
            <person name="Cornet L."/>
        </authorList>
    </citation>
    <scope>NUCLEOTIDE SEQUENCE [LARGE SCALE GENOMIC DNA]</scope>
</reference>
<reference evidence="2 3" key="2">
    <citation type="submission" date="2018-06" db="EMBL/GenBank/DDBJ databases">
        <title>Metagenomic assembly of (sub)arctic Cyanobacteria and their associated microbiome from non-axenic cultures.</title>
        <authorList>
            <person name="Baurain D."/>
        </authorList>
    </citation>
    <scope>NUCLEOTIDE SEQUENCE [LARGE SCALE GENOMIC DNA]</scope>
    <source>
        <strain evidence="2">ULC129bin1</strain>
    </source>
</reference>
<feature type="transmembrane region" description="Helical" evidence="1">
    <location>
        <begin position="33"/>
        <end position="52"/>
    </location>
</feature>
<keyword evidence="1" id="KW-1133">Transmembrane helix</keyword>
<dbReference type="EMBL" id="QBMC01000057">
    <property type="protein sequence ID" value="PZO18255.1"/>
    <property type="molecule type" value="Genomic_DNA"/>
</dbReference>
<name>A0A2W4W7W4_9CYAN</name>
<sequence>MTTANETEATIAANPSAVMSVAEARIASIKSGLIGAIATGITALFTTGLARATTAPLDAPDTLLSWFVNLAVAIASGFFFGVTYRYIVRQDDNLHLSSGAVGAFGMVRSLAIIETLWQDAFTPLLWLLIAGESFLWFAIARYTLDFAIRQDWIQPLD</sequence>
<dbReference type="Proteomes" id="UP000249354">
    <property type="component" value="Unassembled WGS sequence"/>
</dbReference>
<comment type="caution">
    <text evidence="2">The sequence shown here is derived from an EMBL/GenBank/DDBJ whole genome shotgun (WGS) entry which is preliminary data.</text>
</comment>
<protein>
    <submittedName>
        <fullName evidence="2">Uncharacterized protein</fullName>
    </submittedName>
</protein>